<name>A0A0N1H2K5_9EURO</name>
<dbReference type="EMBL" id="LFJN01000063">
    <property type="protein sequence ID" value="KPI34375.1"/>
    <property type="molecule type" value="Genomic_DNA"/>
</dbReference>
<dbReference type="OrthoDB" id="2735536at2759"/>
<reference evidence="4 5" key="1">
    <citation type="submission" date="2015-06" db="EMBL/GenBank/DDBJ databases">
        <title>Draft genome of the ant-associated black yeast Phialophora attae CBS 131958.</title>
        <authorList>
            <person name="Moreno L.F."/>
            <person name="Stielow B.J."/>
            <person name="de Hoog S."/>
            <person name="Vicente V.A."/>
            <person name="Weiss V.A."/>
            <person name="de Vries M."/>
            <person name="Cruz L.M."/>
            <person name="Souza E.M."/>
        </authorList>
    </citation>
    <scope>NUCLEOTIDE SEQUENCE [LARGE SCALE GENOMIC DNA]</scope>
    <source>
        <strain evidence="4 5">CBS 131958</strain>
    </source>
</reference>
<comment type="caution">
    <text evidence="4">The sequence shown here is derived from an EMBL/GenBank/DDBJ whole genome shotgun (WGS) entry which is preliminary data.</text>
</comment>
<evidence type="ECO:0000256" key="2">
    <source>
        <dbReference type="ARBA" id="ARBA00023445"/>
    </source>
</evidence>
<organism evidence="4 5">
    <name type="scientific">Cyphellophora attinorum</name>
    <dbReference type="NCBI Taxonomy" id="1664694"/>
    <lineage>
        <taxon>Eukaryota</taxon>
        <taxon>Fungi</taxon>
        <taxon>Dikarya</taxon>
        <taxon>Ascomycota</taxon>
        <taxon>Pezizomycotina</taxon>
        <taxon>Eurotiomycetes</taxon>
        <taxon>Chaetothyriomycetidae</taxon>
        <taxon>Chaetothyriales</taxon>
        <taxon>Cyphellophoraceae</taxon>
        <taxon>Cyphellophora</taxon>
    </lineage>
</organism>
<dbReference type="Gene3D" id="3.40.50.720">
    <property type="entry name" value="NAD(P)-binding Rossmann-like Domain"/>
    <property type="match status" value="1"/>
</dbReference>
<dbReference type="InterPro" id="IPR050425">
    <property type="entry name" value="NAD(P)_dehydrat-like"/>
</dbReference>
<sequence>MRVLVTGGSGFVASHCPEGRSLVESFAGIPDKRLSFVIVEDIAVPGAFDDAVDQEPPLDAVLHTASPFRFDIADLKKDLIDPAIMGTEGLLRSVMLKGKSVRRVVITSSFAAMSRDGNHPEVYNESHWSGLTMDQALSGHPFTAYKASKQFAEEAAWAFMKSERSHFELTTLTPPVVFGPILHTPDASIQSIRPVRVCSHLSAENAKVVWSRRLSSYGLTYGT</sequence>
<accession>A0A0N1H2K5</accession>
<dbReference type="AlphaFoldDB" id="A0A0N1H2K5"/>
<dbReference type="GO" id="GO:0016616">
    <property type="term" value="F:oxidoreductase activity, acting on the CH-OH group of donors, NAD or NADP as acceptor"/>
    <property type="evidence" value="ECO:0007669"/>
    <property type="project" value="TreeGrafter"/>
</dbReference>
<evidence type="ECO:0000259" key="3">
    <source>
        <dbReference type="Pfam" id="PF01370"/>
    </source>
</evidence>
<keyword evidence="5" id="KW-1185">Reference proteome</keyword>
<dbReference type="InterPro" id="IPR001509">
    <property type="entry name" value="Epimerase_deHydtase"/>
</dbReference>
<evidence type="ECO:0000313" key="5">
    <source>
        <dbReference type="Proteomes" id="UP000038010"/>
    </source>
</evidence>
<dbReference type="GeneID" id="28736947"/>
<dbReference type="SUPFAM" id="SSF51735">
    <property type="entry name" value="NAD(P)-binding Rossmann-fold domains"/>
    <property type="match status" value="1"/>
</dbReference>
<keyword evidence="1" id="KW-0560">Oxidoreductase</keyword>
<feature type="domain" description="NAD-dependent epimerase/dehydratase" evidence="3">
    <location>
        <begin position="3"/>
        <end position="194"/>
    </location>
</feature>
<comment type="similarity">
    <text evidence="2">Belongs to the NAD(P)-dependent epimerase/dehydratase family. Dihydroflavonol-4-reductase subfamily.</text>
</comment>
<dbReference type="PANTHER" id="PTHR10366">
    <property type="entry name" value="NAD DEPENDENT EPIMERASE/DEHYDRATASE"/>
    <property type="match status" value="1"/>
</dbReference>
<evidence type="ECO:0000313" key="4">
    <source>
        <dbReference type="EMBL" id="KPI34375.1"/>
    </source>
</evidence>
<dbReference type="Pfam" id="PF01370">
    <property type="entry name" value="Epimerase"/>
    <property type="match status" value="1"/>
</dbReference>
<evidence type="ECO:0000256" key="1">
    <source>
        <dbReference type="ARBA" id="ARBA00023002"/>
    </source>
</evidence>
<dbReference type="Proteomes" id="UP000038010">
    <property type="component" value="Unassembled WGS sequence"/>
</dbReference>
<dbReference type="InterPro" id="IPR036291">
    <property type="entry name" value="NAD(P)-bd_dom_sf"/>
</dbReference>
<protein>
    <submittedName>
        <fullName evidence="4">Putative NADPH-dependent methylglyoxal GRP2</fullName>
    </submittedName>
</protein>
<dbReference type="VEuPathDB" id="FungiDB:AB675_4899"/>
<gene>
    <name evidence="4" type="ORF">AB675_4899</name>
</gene>
<dbReference type="RefSeq" id="XP_017994338.1">
    <property type="nucleotide sequence ID" value="XM_018145067.1"/>
</dbReference>
<dbReference type="PANTHER" id="PTHR10366:SF564">
    <property type="entry name" value="STEROL-4-ALPHA-CARBOXYLATE 3-DEHYDROGENASE, DECARBOXYLATING"/>
    <property type="match status" value="1"/>
</dbReference>
<dbReference type="STRING" id="1664694.A0A0N1H2K5"/>
<proteinExistence type="inferred from homology"/>